<evidence type="ECO:0000256" key="3">
    <source>
        <dbReference type="ARBA" id="ARBA00022989"/>
    </source>
</evidence>
<feature type="region of interest" description="Disordered" evidence="4">
    <location>
        <begin position="348"/>
        <end position="371"/>
    </location>
</feature>
<evidence type="ECO:0000256" key="1">
    <source>
        <dbReference type="ARBA" id="ARBA00004167"/>
    </source>
</evidence>
<feature type="compositionally biased region" description="Basic and acidic residues" evidence="4">
    <location>
        <begin position="348"/>
        <end position="359"/>
    </location>
</feature>
<evidence type="ECO:0000256" key="4">
    <source>
        <dbReference type="SAM" id="MobiDB-lite"/>
    </source>
</evidence>
<comment type="subcellular location">
    <subcellularLocation>
        <location evidence="1">Membrane</location>
        <topology evidence="1">Single-pass membrane protein</topology>
    </subcellularLocation>
</comment>
<keyword evidence="3" id="KW-0472">Membrane</keyword>
<proteinExistence type="predicted"/>
<dbReference type="EMBL" id="JAAATW010000003">
    <property type="protein sequence ID" value="NBE08931.1"/>
    <property type="molecule type" value="Genomic_DNA"/>
</dbReference>
<reference evidence="6" key="1">
    <citation type="submission" date="2020-01" db="EMBL/GenBank/DDBJ databases">
        <title>Sphingomonas sp. strain CSW-10.</title>
        <authorList>
            <person name="Chen W.-M."/>
        </authorList>
    </citation>
    <scope>NUCLEOTIDE SEQUENCE [LARGE SCALE GENOMIC DNA]</scope>
    <source>
        <strain evidence="6">CCP-1</strain>
    </source>
</reference>
<dbReference type="InterPro" id="IPR029044">
    <property type="entry name" value="Nucleotide-diphossugar_trans"/>
</dbReference>
<dbReference type="PANTHER" id="PTHR21461:SF69">
    <property type="entry name" value="GLYCOSYLTRANSFERASE FAMILY 92 PROTEIN"/>
    <property type="match status" value="1"/>
</dbReference>
<evidence type="ECO:0000313" key="5">
    <source>
        <dbReference type="EMBL" id="NBE08931.1"/>
    </source>
</evidence>
<keyword evidence="2" id="KW-0812">Transmembrane</keyword>
<dbReference type="Pfam" id="PF13704">
    <property type="entry name" value="Glyco_tranf_2_4"/>
    <property type="match status" value="1"/>
</dbReference>
<organism evidence="5 6">
    <name type="scientific">Paragemmobacter ruber</name>
    <dbReference type="NCBI Taxonomy" id="1985673"/>
    <lineage>
        <taxon>Bacteria</taxon>
        <taxon>Pseudomonadati</taxon>
        <taxon>Pseudomonadota</taxon>
        <taxon>Alphaproteobacteria</taxon>
        <taxon>Rhodobacterales</taxon>
        <taxon>Paracoccaceae</taxon>
        <taxon>Paragemmobacter</taxon>
    </lineage>
</organism>
<dbReference type="Proteomes" id="UP001517376">
    <property type="component" value="Unassembled WGS sequence"/>
</dbReference>
<comment type="caution">
    <text evidence="5">The sequence shown here is derived from an EMBL/GenBank/DDBJ whole genome shotgun (WGS) entry which is preliminary data.</text>
</comment>
<keyword evidence="3" id="KW-1133">Transmembrane helix</keyword>
<gene>
    <name evidence="5" type="ORF">GU920_15425</name>
</gene>
<evidence type="ECO:0000256" key="2">
    <source>
        <dbReference type="ARBA" id="ARBA00022692"/>
    </source>
</evidence>
<name>A0ABW9Y8K6_9RHOB</name>
<sequence length="591" mass="65808">MMKDEGPFVIEWVAHHLAVGFTDLVVYTNDCSDGTDDMLIRLEELGLAHHRRNVIPEGLRPQPSALNHAQEEPVVGKSDWVMVFDADEFLSIRYGDGTLDDLITAAKAQDANGIVVTWRIFGSGGVVDWSRAPVTEQYLYAAPPMWNKGWGVKTLFTFDPDYWKLGIHRPKMKNRHIDTGFPDTVKWLTGSGREMEDYFKFRGWRSITRTIGYDWVQLNHYAVKSVDSYAIRKMRGNVNNKKDKYNSDYWSLQDRNEVFDDTMLRYSDRRNAIMAQLLEDPVLNRLHHAAIDRAEARLAELKQTEAYHELVADLARASAVPITQITAKPPQARDKEKIAALMSDVEKRRNAKAKEDRKAAPAAPKPPITPMGSYVTGRIDAALEAPMDWKANHAVDVPMDPRVFTPPALLVIEAGKFERGLARRMPQVLPKDATLLVVGAGCGFLPVHLSRVRPDLAIVMQESEAGLHPVITRLCARNGRAFDDRFRLIDGPLGKDGLVSLVAVHRPGAVILADAGLGPDDLIATLPAVAPLPAQLFLTGRWIEAWHPDVARVEAALAERGWHGPQFGFDPVLTRGYGRVAGPTPPTDARG</sequence>
<dbReference type="SUPFAM" id="SSF53448">
    <property type="entry name" value="Nucleotide-diphospho-sugar transferases"/>
    <property type="match status" value="1"/>
</dbReference>
<evidence type="ECO:0000313" key="6">
    <source>
        <dbReference type="Proteomes" id="UP001517376"/>
    </source>
</evidence>
<dbReference type="PANTHER" id="PTHR21461">
    <property type="entry name" value="GLYCOSYLTRANSFERASE FAMILY 92 PROTEIN"/>
    <property type="match status" value="1"/>
</dbReference>
<protein>
    <submittedName>
        <fullName evidence="5">Glycosyltransferase family 2 protein</fullName>
    </submittedName>
</protein>
<keyword evidence="6" id="KW-1185">Reference proteome</keyword>
<accession>A0ABW9Y8K6</accession>